<dbReference type="InterPro" id="IPR009057">
    <property type="entry name" value="Homeodomain-like_sf"/>
</dbReference>
<evidence type="ECO:0000313" key="1">
    <source>
        <dbReference type="EMBL" id="MBA8930571.1"/>
    </source>
</evidence>
<dbReference type="EMBL" id="JACJID010000007">
    <property type="protein sequence ID" value="MBA8930571.1"/>
    <property type="molecule type" value="Genomic_DNA"/>
</dbReference>
<reference evidence="1 2" key="1">
    <citation type="submission" date="2020-08" db="EMBL/GenBank/DDBJ databases">
        <title>Genomic Encyclopedia of Archaeal and Bacterial Type Strains, Phase II (KMG-II): from individual species to whole genera.</title>
        <authorList>
            <person name="Goeker M."/>
        </authorList>
    </citation>
    <scope>NUCLEOTIDE SEQUENCE [LARGE SCALE GENOMIC DNA]</scope>
    <source>
        <strain evidence="1 2">DSM 43850</strain>
    </source>
</reference>
<accession>A0ABR6BUH5</accession>
<proteinExistence type="predicted"/>
<comment type="caution">
    <text evidence="1">The sequence shown here is derived from an EMBL/GenBank/DDBJ whole genome shotgun (WGS) entry which is preliminary data.</text>
</comment>
<keyword evidence="2" id="KW-1185">Reference proteome</keyword>
<dbReference type="InterPro" id="IPR036388">
    <property type="entry name" value="WH-like_DNA-bd_sf"/>
</dbReference>
<dbReference type="Proteomes" id="UP000517916">
    <property type="component" value="Unassembled WGS sequence"/>
</dbReference>
<dbReference type="RefSeq" id="WP_182839951.1">
    <property type="nucleotide sequence ID" value="NZ_BAAABQ010000008.1"/>
</dbReference>
<dbReference type="SUPFAM" id="SSF46689">
    <property type="entry name" value="Homeodomain-like"/>
    <property type="match status" value="1"/>
</dbReference>
<gene>
    <name evidence="1" type="ORF">BC739_007818</name>
</gene>
<organism evidence="1 2">
    <name type="scientific">Kutzneria viridogrisea</name>
    <dbReference type="NCBI Taxonomy" id="47990"/>
    <lineage>
        <taxon>Bacteria</taxon>
        <taxon>Bacillati</taxon>
        <taxon>Actinomycetota</taxon>
        <taxon>Actinomycetes</taxon>
        <taxon>Pseudonocardiales</taxon>
        <taxon>Pseudonocardiaceae</taxon>
        <taxon>Kutzneria</taxon>
    </lineage>
</organism>
<protein>
    <submittedName>
        <fullName evidence="1">Transposase</fullName>
    </submittedName>
</protein>
<sequence>MPKLLRARPPRDAEEERVVRKLAGARHAPGDWMQRARIVVLSWDGVRGPEIAARLGCHPETVRRRLHRFNQDGVDGLSDWPGCGRKRRITEDQRSRIIALVKMFPPGRLLPCTWEEGLVAADEDGPRHWTLNTVTEAARAEGIEVGRSQVRRILLAEGVRWRRTRSWIMSTDPEFVPKGRGSSVSTLIRRRVRR</sequence>
<evidence type="ECO:0000313" key="2">
    <source>
        <dbReference type="Proteomes" id="UP000517916"/>
    </source>
</evidence>
<name>A0ABR6BUH5_9PSEU</name>
<dbReference type="Gene3D" id="1.10.10.10">
    <property type="entry name" value="Winged helix-like DNA-binding domain superfamily/Winged helix DNA-binding domain"/>
    <property type="match status" value="1"/>
</dbReference>
<dbReference type="Pfam" id="PF13565">
    <property type="entry name" value="HTH_32"/>
    <property type="match status" value="1"/>
</dbReference>